<dbReference type="SUPFAM" id="SSF53756">
    <property type="entry name" value="UDP-Glycosyltransferase/glycogen phosphorylase"/>
    <property type="match status" value="1"/>
</dbReference>
<dbReference type="AlphaFoldDB" id="A0A268NYQ6"/>
<evidence type="ECO:0000256" key="1">
    <source>
        <dbReference type="ARBA" id="ARBA00022679"/>
    </source>
</evidence>
<accession>A0A268NYQ6</accession>
<evidence type="ECO:0000313" key="4">
    <source>
        <dbReference type="Proteomes" id="UP000216207"/>
    </source>
</evidence>
<name>A0A268NYQ6_SHOCL</name>
<dbReference type="GO" id="GO:0016757">
    <property type="term" value="F:glycosyltransferase activity"/>
    <property type="evidence" value="ECO:0007669"/>
    <property type="project" value="InterPro"/>
</dbReference>
<evidence type="ECO:0000259" key="2">
    <source>
        <dbReference type="Pfam" id="PF00534"/>
    </source>
</evidence>
<sequence>EFLTNNYPIYKDKIEVKRLGTTKQNIKVKKPKQCFRIVTCSALRKVKRVDMLVDALEELDINKINYEWVHIGSGTEFDKIKSKAEKQLNRKNYKFLGSLKNKEVIKWYKQNDVSVFVNLSSSEGVPVSIMEAMSLGIPVIATDVGGTKELVRDKVNGFLLNQYCNKSDVANTLIKFYQLEDNVEEKMRQSALNMWIQSCDAEKLYKEFAMMLRVS</sequence>
<organism evidence="3 4">
    <name type="scientific">Shouchella clausii</name>
    <name type="common">Alkalihalobacillus clausii</name>
    <dbReference type="NCBI Taxonomy" id="79880"/>
    <lineage>
        <taxon>Bacteria</taxon>
        <taxon>Bacillati</taxon>
        <taxon>Bacillota</taxon>
        <taxon>Bacilli</taxon>
        <taxon>Bacillales</taxon>
        <taxon>Bacillaceae</taxon>
        <taxon>Shouchella</taxon>
    </lineage>
</organism>
<comment type="caution">
    <text evidence="3">The sequence shown here is derived from an EMBL/GenBank/DDBJ whole genome shotgun (WGS) entry which is preliminary data.</text>
</comment>
<dbReference type="GO" id="GO:0009103">
    <property type="term" value="P:lipopolysaccharide biosynthetic process"/>
    <property type="evidence" value="ECO:0007669"/>
    <property type="project" value="TreeGrafter"/>
</dbReference>
<feature type="non-terminal residue" evidence="3">
    <location>
        <position position="1"/>
    </location>
</feature>
<evidence type="ECO:0000313" key="3">
    <source>
        <dbReference type="EMBL" id="PAE88642.1"/>
    </source>
</evidence>
<keyword evidence="1 3" id="KW-0808">Transferase</keyword>
<reference evidence="3 4" key="1">
    <citation type="submission" date="2017-07" db="EMBL/GenBank/DDBJ databases">
        <title>Isolation and whole genome analysis of endospore-forming bacteria from heroin.</title>
        <authorList>
            <person name="Kalinowski J."/>
            <person name="Ahrens B."/>
            <person name="Al-Dilaimi A."/>
            <person name="Winkler A."/>
            <person name="Wibberg D."/>
            <person name="Schleenbecker U."/>
            <person name="Ruckert C."/>
            <person name="Wolfel R."/>
            <person name="Grass G."/>
        </authorList>
    </citation>
    <scope>NUCLEOTIDE SEQUENCE [LARGE SCALE GENOMIC DNA]</scope>
    <source>
        <strain evidence="3 4">7539</strain>
    </source>
</reference>
<dbReference type="EMBL" id="NPCC01000013">
    <property type="protein sequence ID" value="PAE88642.1"/>
    <property type="molecule type" value="Genomic_DNA"/>
</dbReference>
<dbReference type="PANTHER" id="PTHR46401">
    <property type="entry name" value="GLYCOSYLTRANSFERASE WBBK-RELATED"/>
    <property type="match status" value="1"/>
</dbReference>
<proteinExistence type="predicted"/>
<dbReference type="Pfam" id="PF00534">
    <property type="entry name" value="Glycos_transf_1"/>
    <property type="match status" value="1"/>
</dbReference>
<dbReference type="InterPro" id="IPR001296">
    <property type="entry name" value="Glyco_trans_1"/>
</dbReference>
<dbReference type="Proteomes" id="UP000216207">
    <property type="component" value="Unassembled WGS sequence"/>
</dbReference>
<feature type="domain" description="Glycosyl transferase family 1" evidence="2">
    <location>
        <begin position="26"/>
        <end position="191"/>
    </location>
</feature>
<dbReference type="RefSeq" id="WP_142301328.1">
    <property type="nucleotide sequence ID" value="NZ_NPCC01000013.1"/>
</dbReference>
<gene>
    <name evidence="3" type="ORF">CHH72_11745</name>
</gene>
<dbReference type="Gene3D" id="3.40.50.2000">
    <property type="entry name" value="Glycogen Phosphorylase B"/>
    <property type="match status" value="1"/>
</dbReference>
<protein>
    <submittedName>
        <fullName evidence="3">Glycosyl transferase family 1</fullName>
    </submittedName>
</protein>
<dbReference type="PANTHER" id="PTHR46401:SF2">
    <property type="entry name" value="GLYCOSYLTRANSFERASE WBBK-RELATED"/>
    <property type="match status" value="1"/>
</dbReference>